<name>A0ABX0SFK4_9ACTN</name>
<evidence type="ECO:0000313" key="3">
    <source>
        <dbReference type="Proteomes" id="UP000749311"/>
    </source>
</evidence>
<accession>A0ABX0SFK4</accession>
<gene>
    <name evidence="2" type="ORF">FB473_000181</name>
</gene>
<feature type="domain" description="Beta-lactamase class A catalytic" evidence="1">
    <location>
        <begin position="86"/>
        <end position="279"/>
    </location>
</feature>
<dbReference type="Proteomes" id="UP000749311">
    <property type="component" value="Unassembled WGS sequence"/>
</dbReference>
<protein>
    <submittedName>
        <fullName evidence="2">Beta-lactamase class A</fullName>
    </submittedName>
</protein>
<reference evidence="2 3" key="1">
    <citation type="submission" date="2020-02" db="EMBL/GenBank/DDBJ databases">
        <title>Sequencing the genomes of 1000 actinobacteria strains.</title>
        <authorList>
            <person name="Klenk H.-P."/>
        </authorList>
    </citation>
    <scope>NUCLEOTIDE SEQUENCE [LARGE SCALE GENOMIC DNA]</scope>
    <source>
        <strain evidence="2 3">DSM 19609</strain>
    </source>
</reference>
<dbReference type="InterPro" id="IPR000871">
    <property type="entry name" value="Beta-lactam_class-A"/>
</dbReference>
<dbReference type="InterPro" id="IPR045155">
    <property type="entry name" value="Beta-lactam_cat"/>
</dbReference>
<dbReference type="EMBL" id="JAAMOZ010000001">
    <property type="protein sequence ID" value="NIH55536.1"/>
    <property type="molecule type" value="Genomic_DNA"/>
</dbReference>
<dbReference type="SUPFAM" id="SSF56601">
    <property type="entry name" value="beta-lactamase/transpeptidase-like"/>
    <property type="match status" value="1"/>
</dbReference>
<evidence type="ECO:0000313" key="2">
    <source>
        <dbReference type="EMBL" id="NIH55536.1"/>
    </source>
</evidence>
<organism evidence="2 3">
    <name type="scientific">Brooklawnia cerclae</name>
    <dbReference type="NCBI Taxonomy" id="349934"/>
    <lineage>
        <taxon>Bacteria</taxon>
        <taxon>Bacillati</taxon>
        <taxon>Actinomycetota</taxon>
        <taxon>Actinomycetes</taxon>
        <taxon>Propionibacteriales</taxon>
        <taxon>Propionibacteriaceae</taxon>
        <taxon>Brooklawnia</taxon>
    </lineage>
</organism>
<comment type="caution">
    <text evidence="2">The sequence shown here is derived from an EMBL/GenBank/DDBJ whole genome shotgun (WGS) entry which is preliminary data.</text>
</comment>
<evidence type="ECO:0000259" key="1">
    <source>
        <dbReference type="Pfam" id="PF13354"/>
    </source>
</evidence>
<dbReference type="Pfam" id="PF13354">
    <property type="entry name" value="Beta-lactamase2"/>
    <property type="match status" value="1"/>
</dbReference>
<dbReference type="PANTHER" id="PTHR35333">
    <property type="entry name" value="BETA-LACTAMASE"/>
    <property type="match status" value="1"/>
</dbReference>
<dbReference type="Gene3D" id="3.40.710.10">
    <property type="entry name" value="DD-peptidase/beta-lactamase superfamily"/>
    <property type="match status" value="1"/>
</dbReference>
<dbReference type="InterPro" id="IPR012338">
    <property type="entry name" value="Beta-lactam/transpept-like"/>
</dbReference>
<proteinExistence type="predicted"/>
<dbReference type="PANTHER" id="PTHR35333:SF3">
    <property type="entry name" value="BETA-LACTAMASE-TYPE TRANSPEPTIDASE FOLD CONTAINING PROTEIN"/>
    <property type="match status" value="1"/>
</dbReference>
<dbReference type="RefSeq" id="WP_167163973.1">
    <property type="nucleotide sequence ID" value="NZ_BAAAOO010000012.1"/>
</dbReference>
<keyword evidence="3" id="KW-1185">Reference proteome</keyword>
<sequence length="302" mass="32723">MGRRGIYRKRRLLVATVLVLLSLIPAWLVLNQAEEQVGSRLSAGLGSSKPSVTPTVNAASMAADQASDELEAGILDLLAGYQGTYSVTVRELTEWGVDVSIDGDEQKEPASTIKLFIAWAVLQLYDEGEVSLNESVGYGQTVSSCMADMIEQSDNDCSVYLRELVGDERINAMWQAAGYTGTEVLLDADDEYVGKVTTTDDQALLLERLEAGTALSADSTELLLDHMRDQVWRERIPAGLPDEAEVADKPGWLETETGWTESDAAIVWGTGTVYVLTVLGSDDALESEIADLSAYVYASLNQ</sequence>